<dbReference type="Proteomes" id="UP000766550">
    <property type="component" value="Unassembled WGS sequence"/>
</dbReference>
<evidence type="ECO:0000256" key="1">
    <source>
        <dbReference type="ARBA" id="ARBA00023002"/>
    </source>
</evidence>
<keyword evidence="3" id="KW-1185">Reference proteome</keyword>
<keyword evidence="1" id="KW-0560">Oxidoreductase</keyword>
<accession>A0A8J7YAC5</accession>
<dbReference type="PANTHER" id="PTHR35176">
    <property type="entry name" value="HEME OXYGENASE HI_0854-RELATED"/>
    <property type="match status" value="1"/>
</dbReference>
<dbReference type="GO" id="GO:0016627">
    <property type="term" value="F:oxidoreductase activity, acting on the CH-CH group of donors"/>
    <property type="evidence" value="ECO:0007669"/>
    <property type="project" value="TreeGrafter"/>
</dbReference>
<gene>
    <name evidence="2" type="ORF">KTS45_11290</name>
</gene>
<dbReference type="InterPro" id="IPR052019">
    <property type="entry name" value="F420H2_bilvrd_red/Heme_oxyg"/>
</dbReference>
<sequence length="145" mass="16439">MVSVTGAWSLDEVADFLTETTVPIRLGCRRPSGDLWMLSLWYRYRDGDFECATAADADVVRYLEADPEVSFEVSTNEPPYRGVRGNGRVTIAPDDEKQVLRALIERYLGGTDSPLAERLLSPNRKEVKITVAPERLHSWDYSDRM</sequence>
<protein>
    <submittedName>
        <fullName evidence="2">Pyridoxamine 5'-phosphate oxidase family protein</fullName>
    </submittedName>
</protein>
<dbReference type="AlphaFoldDB" id="A0A8J7YAC5"/>
<dbReference type="InterPro" id="IPR012349">
    <property type="entry name" value="Split_barrel_FMN-bd"/>
</dbReference>
<dbReference type="SUPFAM" id="SSF50475">
    <property type="entry name" value="FMN-binding split barrel"/>
    <property type="match status" value="1"/>
</dbReference>
<dbReference type="EMBL" id="JAHQXF010000002">
    <property type="protein sequence ID" value="MBV0924783.1"/>
    <property type="molecule type" value="Genomic_DNA"/>
</dbReference>
<dbReference type="OrthoDB" id="139492at2157"/>
<dbReference type="RefSeq" id="WP_162317640.1">
    <property type="nucleotide sequence ID" value="NZ_JAHQXF010000002.1"/>
</dbReference>
<reference evidence="2 3" key="1">
    <citation type="submission" date="2021-06" db="EMBL/GenBank/DDBJ databases">
        <title>New haloarchaea isolates fom saline soil.</title>
        <authorList>
            <person name="Duran-Viseras A."/>
            <person name="Sanchez-Porro C.S."/>
            <person name="Ventosa A."/>
        </authorList>
    </citation>
    <scope>NUCLEOTIDE SEQUENCE [LARGE SCALE GENOMIC DNA]</scope>
    <source>
        <strain evidence="2 3">JCM 183640</strain>
    </source>
</reference>
<organism evidence="2 3">
    <name type="scientific">Haloarcula limicola</name>
    <dbReference type="NCBI Taxonomy" id="1429915"/>
    <lineage>
        <taxon>Archaea</taxon>
        <taxon>Methanobacteriati</taxon>
        <taxon>Methanobacteriota</taxon>
        <taxon>Stenosarchaea group</taxon>
        <taxon>Halobacteria</taxon>
        <taxon>Halobacteriales</taxon>
        <taxon>Haloarculaceae</taxon>
        <taxon>Haloarcula</taxon>
    </lineage>
</organism>
<dbReference type="Gene3D" id="2.30.110.10">
    <property type="entry name" value="Electron Transport, Fmn-binding Protein, Chain A"/>
    <property type="match status" value="1"/>
</dbReference>
<dbReference type="GO" id="GO:0070967">
    <property type="term" value="F:coenzyme F420 binding"/>
    <property type="evidence" value="ECO:0007669"/>
    <property type="project" value="TreeGrafter"/>
</dbReference>
<proteinExistence type="predicted"/>
<dbReference type="GO" id="GO:0005829">
    <property type="term" value="C:cytosol"/>
    <property type="evidence" value="ECO:0007669"/>
    <property type="project" value="TreeGrafter"/>
</dbReference>
<comment type="caution">
    <text evidence="2">The sequence shown here is derived from an EMBL/GenBank/DDBJ whole genome shotgun (WGS) entry which is preliminary data.</text>
</comment>
<dbReference type="PANTHER" id="PTHR35176:SF6">
    <property type="entry name" value="HEME OXYGENASE HI_0854-RELATED"/>
    <property type="match status" value="1"/>
</dbReference>
<evidence type="ECO:0000313" key="3">
    <source>
        <dbReference type="Proteomes" id="UP000766550"/>
    </source>
</evidence>
<name>A0A8J7YAC5_9EURY</name>
<evidence type="ECO:0000313" key="2">
    <source>
        <dbReference type="EMBL" id="MBV0924783.1"/>
    </source>
</evidence>